<name>A0A2N9LTL4_9BACT</name>
<feature type="domain" description="ABC transporter" evidence="4">
    <location>
        <begin position="1"/>
        <end position="237"/>
    </location>
</feature>
<dbReference type="SUPFAM" id="SSF52540">
    <property type="entry name" value="P-loop containing nucleoside triphosphate hydrolases"/>
    <property type="match status" value="1"/>
</dbReference>
<accession>A0A2N9LTL4</accession>
<proteinExistence type="predicted"/>
<keyword evidence="1" id="KW-0813">Transport</keyword>
<dbReference type="InterPro" id="IPR003439">
    <property type="entry name" value="ABC_transporter-like_ATP-bd"/>
</dbReference>
<keyword evidence="5" id="KW-0378">Hydrolase</keyword>
<dbReference type="PANTHER" id="PTHR42781:SF4">
    <property type="entry name" value="SPERMIDINE_PUTRESCINE IMPORT ATP-BINDING PROTEIN POTA"/>
    <property type="match status" value="1"/>
</dbReference>
<evidence type="ECO:0000256" key="1">
    <source>
        <dbReference type="ARBA" id="ARBA00022448"/>
    </source>
</evidence>
<gene>
    <name evidence="5" type="primary">modC</name>
    <name evidence="5" type="ORF">SBA5_550005</name>
</gene>
<evidence type="ECO:0000256" key="3">
    <source>
        <dbReference type="ARBA" id="ARBA00022840"/>
    </source>
</evidence>
<dbReference type="SMART" id="SM00382">
    <property type="entry name" value="AAA"/>
    <property type="match status" value="1"/>
</dbReference>
<dbReference type="Gene3D" id="3.40.50.300">
    <property type="entry name" value="P-loop containing nucleotide triphosphate hydrolases"/>
    <property type="match status" value="1"/>
</dbReference>
<dbReference type="AlphaFoldDB" id="A0A2N9LTL4"/>
<keyword evidence="2" id="KW-0547">Nucleotide-binding</keyword>
<evidence type="ECO:0000256" key="2">
    <source>
        <dbReference type="ARBA" id="ARBA00022741"/>
    </source>
</evidence>
<reference evidence="6" key="1">
    <citation type="submission" date="2018-02" db="EMBL/GenBank/DDBJ databases">
        <authorList>
            <person name="Hausmann B."/>
        </authorList>
    </citation>
    <scope>NUCLEOTIDE SEQUENCE [LARGE SCALE GENOMIC DNA]</scope>
    <source>
        <strain evidence="6">Peat soil MAG SbA5</strain>
    </source>
</reference>
<dbReference type="InterPro" id="IPR050093">
    <property type="entry name" value="ABC_SmlMolc_Importer"/>
</dbReference>
<dbReference type="PROSITE" id="PS00211">
    <property type="entry name" value="ABC_TRANSPORTER_1"/>
    <property type="match status" value="1"/>
</dbReference>
<dbReference type="InterPro" id="IPR017871">
    <property type="entry name" value="ABC_transporter-like_CS"/>
</dbReference>
<dbReference type="EC" id="3.6.3.29" evidence="5"/>
<dbReference type="Pfam" id="PF00005">
    <property type="entry name" value="ABC_tran"/>
    <property type="match status" value="1"/>
</dbReference>
<dbReference type="OrthoDB" id="9802264at2"/>
<dbReference type="GO" id="GO:0005524">
    <property type="term" value="F:ATP binding"/>
    <property type="evidence" value="ECO:0007669"/>
    <property type="project" value="UniProtKB-KW"/>
</dbReference>
<dbReference type="EMBL" id="OKRB01000114">
    <property type="protein sequence ID" value="SPE26582.1"/>
    <property type="molecule type" value="Genomic_DNA"/>
</dbReference>
<evidence type="ECO:0000313" key="6">
    <source>
        <dbReference type="Proteomes" id="UP000239735"/>
    </source>
</evidence>
<dbReference type="Proteomes" id="UP000239735">
    <property type="component" value="Unassembled WGS sequence"/>
</dbReference>
<dbReference type="GO" id="GO:0016887">
    <property type="term" value="F:ATP hydrolysis activity"/>
    <property type="evidence" value="ECO:0007669"/>
    <property type="project" value="InterPro"/>
</dbReference>
<sequence length="241" mass="26266">MLELAFNARRGSFHLQVECRLACDWTVIFGHSGAGKSTLLRLLAGLGRARRSEPANGRVTFNGNALTDTERSLWLAPGHRYTSLVTQQPALFPHLNAAANVAYGLRGLDRTRRNARVDEMLELVGATDLAFMRPQDLSGGQAQRVALARALAPGPRLLLLDEPFSALDGTASDALLSRLQNWLREGNVQAVMATHDVTDALATSAEVLLLREGRLIAQGPAAEVLTVERERLRERLRTGNA</sequence>
<evidence type="ECO:0000313" key="5">
    <source>
        <dbReference type="EMBL" id="SPE26582.1"/>
    </source>
</evidence>
<protein>
    <submittedName>
        <fullName evidence="5">Molybdate ABC transporter, ATP-binding protein</fullName>
        <ecNumber evidence="5">3.6.3.29</ecNumber>
    </submittedName>
</protein>
<dbReference type="PROSITE" id="PS50893">
    <property type="entry name" value="ABC_TRANSPORTER_2"/>
    <property type="match status" value="1"/>
</dbReference>
<dbReference type="InterPro" id="IPR027417">
    <property type="entry name" value="P-loop_NTPase"/>
</dbReference>
<dbReference type="InterPro" id="IPR003593">
    <property type="entry name" value="AAA+_ATPase"/>
</dbReference>
<dbReference type="PANTHER" id="PTHR42781">
    <property type="entry name" value="SPERMIDINE/PUTRESCINE IMPORT ATP-BINDING PROTEIN POTA"/>
    <property type="match status" value="1"/>
</dbReference>
<organism evidence="5 6">
    <name type="scientific">Candidatus Sulfuritelmatomonas gaucii</name>
    <dbReference type="NCBI Taxonomy" id="2043161"/>
    <lineage>
        <taxon>Bacteria</taxon>
        <taxon>Pseudomonadati</taxon>
        <taxon>Acidobacteriota</taxon>
        <taxon>Terriglobia</taxon>
        <taxon>Terriglobales</taxon>
        <taxon>Acidobacteriaceae</taxon>
        <taxon>Candidatus Sulfuritelmatomonas</taxon>
    </lineage>
</organism>
<evidence type="ECO:0000259" key="4">
    <source>
        <dbReference type="PROSITE" id="PS50893"/>
    </source>
</evidence>
<keyword evidence="3 5" id="KW-0067">ATP-binding</keyword>